<feature type="transmembrane region" description="Helical" evidence="3">
    <location>
        <begin position="97"/>
        <end position="121"/>
    </location>
</feature>
<dbReference type="SUPFAM" id="SSF53474">
    <property type="entry name" value="alpha/beta-Hydrolases"/>
    <property type="match status" value="1"/>
</dbReference>
<protein>
    <recommendedName>
        <fullName evidence="4">Carboxylesterase type B domain-containing protein</fullName>
    </recommendedName>
</protein>
<evidence type="ECO:0000256" key="3">
    <source>
        <dbReference type="SAM" id="Phobius"/>
    </source>
</evidence>
<evidence type="ECO:0000313" key="5">
    <source>
        <dbReference type="EMBL" id="KAK7431103.1"/>
    </source>
</evidence>
<dbReference type="Pfam" id="PF00135">
    <property type="entry name" value="COesterase"/>
    <property type="match status" value="1"/>
</dbReference>
<proteinExistence type="inferred from homology"/>
<comment type="caution">
    <text evidence="5">The sequence shown here is derived from an EMBL/GenBank/DDBJ whole genome shotgun (WGS) entry which is preliminary data.</text>
</comment>
<evidence type="ECO:0000256" key="1">
    <source>
        <dbReference type="ARBA" id="ARBA00005964"/>
    </source>
</evidence>
<dbReference type="PANTHER" id="PTHR43918:SF4">
    <property type="entry name" value="CARBOXYLIC ESTER HYDROLASE"/>
    <property type="match status" value="1"/>
</dbReference>
<keyword evidence="2" id="KW-0378">Hydrolase</keyword>
<reference evidence="5 6" key="1">
    <citation type="journal article" date="2025" name="Microbiol. Resour. Announc.">
        <title>Draft genome sequences for Neonectria magnoliae and Neonectria punicea, canker pathogens of Liriodendron tulipifera and Acer saccharum in West Virginia.</title>
        <authorList>
            <person name="Petronek H.M."/>
            <person name="Kasson M.T."/>
            <person name="Metheny A.M."/>
            <person name="Stauder C.M."/>
            <person name="Lovett B."/>
            <person name="Lynch S.C."/>
            <person name="Garnas J.R."/>
            <person name="Kasson L.R."/>
            <person name="Stajich J.E."/>
        </authorList>
    </citation>
    <scope>NUCLEOTIDE SEQUENCE [LARGE SCALE GENOMIC DNA]</scope>
    <source>
        <strain evidence="5 6">NRRL 64651</strain>
    </source>
</reference>
<organism evidence="5 6">
    <name type="scientific">Neonectria magnoliae</name>
    <dbReference type="NCBI Taxonomy" id="2732573"/>
    <lineage>
        <taxon>Eukaryota</taxon>
        <taxon>Fungi</taxon>
        <taxon>Dikarya</taxon>
        <taxon>Ascomycota</taxon>
        <taxon>Pezizomycotina</taxon>
        <taxon>Sordariomycetes</taxon>
        <taxon>Hypocreomycetidae</taxon>
        <taxon>Hypocreales</taxon>
        <taxon>Nectriaceae</taxon>
        <taxon>Neonectria</taxon>
    </lineage>
</organism>
<keyword evidence="6" id="KW-1185">Reference proteome</keyword>
<dbReference type="Proteomes" id="UP001498421">
    <property type="component" value="Unassembled WGS sequence"/>
</dbReference>
<keyword evidence="3" id="KW-1133">Transmembrane helix</keyword>
<feature type="domain" description="Carboxylesterase type B" evidence="4">
    <location>
        <begin position="134"/>
        <end position="636"/>
    </location>
</feature>
<name>A0ABR1IE08_9HYPO</name>
<evidence type="ECO:0000259" key="4">
    <source>
        <dbReference type="Pfam" id="PF00135"/>
    </source>
</evidence>
<dbReference type="InterPro" id="IPR029058">
    <property type="entry name" value="AB_hydrolase_fold"/>
</dbReference>
<keyword evidence="3" id="KW-0472">Membrane</keyword>
<dbReference type="Gene3D" id="3.40.50.1820">
    <property type="entry name" value="alpha/beta hydrolase"/>
    <property type="match status" value="1"/>
</dbReference>
<sequence>MASTSRPLASFRDLIGKWPSSITSIAAASTSTSTPNRVAVNASNNNKNLDAQCLIPGSLAGSDVSDTSTHVFVSDQGSLPNDRALEPVKPNSRRKRIFLIGLSAVAAVVLIALGLGLYFGLKKNNNGEILEDGPVVDLGYSRYQGKYLEHNVSQFLGIRYAQSPTGDLRWRAPVDPKKTKHIQSAQTFSSFCPGVYQQLRTEIDEDCLSLNIWTKTNATEDMKLPVMVFIQGGGYTSNSNPHVNGSLIVDKSGKNMVFVSFNFRVGLFGFLAGDDVKNDGDLNAGLLDQRFLLKWIQKHISKFGGDPDHVVMQGVSAGAGSVALHLAAYGGRDDGLFAGAIAESTFFPGQQDSSDLEYQYDRVVSEAHCEDARNKMSCLRGKSKKELQAINHSGPFDGRSSFPKFYWTPCTDGDFLRDTPYKLYEKGDFVKVPILFGSCTNEGSQFVPNAVDTNQFTSFMQDNYPGLTTNDTDSILEEYPLEDPLPTKQPWFPSASRAYGEATFICPTSIILDAFRTANSSATNATNIFSYRYNLQDYTAVGSGRGVPHVFEVPAVFGPSQTGSAHSYWTYNRAIVPVVMNYWISFVRTLNPNTHKFGEAPQWLPWGDTQRRLVLQLPKSSMESVPKNETARCDFWRGLNETMAQ</sequence>
<dbReference type="PANTHER" id="PTHR43918">
    <property type="entry name" value="ACETYLCHOLINESTERASE"/>
    <property type="match status" value="1"/>
</dbReference>
<gene>
    <name evidence="5" type="ORF">QQZ08_002384</name>
</gene>
<evidence type="ECO:0000256" key="2">
    <source>
        <dbReference type="ARBA" id="ARBA00022801"/>
    </source>
</evidence>
<dbReference type="EMBL" id="JAZAVK010000014">
    <property type="protein sequence ID" value="KAK7431103.1"/>
    <property type="molecule type" value="Genomic_DNA"/>
</dbReference>
<accession>A0ABR1IE08</accession>
<keyword evidence="3" id="KW-0812">Transmembrane</keyword>
<dbReference type="InterPro" id="IPR050654">
    <property type="entry name" value="AChE-related_enzymes"/>
</dbReference>
<evidence type="ECO:0000313" key="6">
    <source>
        <dbReference type="Proteomes" id="UP001498421"/>
    </source>
</evidence>
<comment type="similarity">
    <text evidence="1">Belongs to the type-B carboxylesterase/lipase family.</text>
</comment>
<dbReference type="InterPro" id="IPR002018">
    <property type="entry name" value="CarbesteraseB"/>
</dbReference>